<gene>
    <name evidence="1" type="ORF">MANES_01G064950v8</name>
</gene>
<reference evidence="2" key="1">
    <citation type="journal article" date="2016" name="Nat. Biotechnol.">
        <title>Sequencing wild and cultivated cassava and related species reveals extensive interspecific hybridization and genetic diversity.</title>
        <authorList>
            <person name="Bredeson J.V."/>
            <person name="Lyons J.B."/>
            <person name="Prochnik S.E."/>
            <person name="Wu G.A."/>
            <person name="Ha C.M."/>
            <person name="Edsinger-Gonzales E."/>
            <person name="Grimwood J."/>
            <person name="Schmutz J."/>
            <person name="Rabbi I.Y."/>
            <person name="Egesi C."/>
            <person name="Nauluvula P."/>
            <person name="Lebot V."/>
            <person name="Ndunguru J."/>
            <person name="Mkamilo G."/>
            <person name="Bart R.S."/>
            <person name="Setter T.L."/>
            <person name="Gleadow R.M."/>
            <person name="Kulakow P."/>
            <person name="Ferguson M.E."/>
            <person name="Rounsley S."/>
            <person name="Rokhsar D.S."/>
        </authorList>
    </citation>
    <scope>NUCLEOTIDE SEQUENCE [LARGE SCALE GENOMIC DNA]</scope>
    <source>
        <strain evidence="2">cv. AM560-2</strain>
    </source>
</reference>
<comment type="caution">
    <text evidence="1">The sequence shown here is derived from an EMBL/GenBank/DDBJ whole genome shotgun (WGS) entry which is preliminary data.</text>
</comment>
<dbReference type="Proteomes" id="UP000091857">
    <property type="component" value="Chromosome 1"/>
</dbReference>
<keyword evidence="2" id="KW-1185">Reference proteome</keyword>
<protein>
    <submittedName>
        <fullName evidence="1">Uncharacterized protein</fullName>
    </submittedName>
</protein>
<organism evidence="1 2">
    <name type="scientific">Manihot esculenta</name>
    <name type="common">Cassava</name>
    <name type="synonym">Jatropha manihot</name>
    <dbReference type="NCBI Taxonomy" id="3983"/>
    <lineage>
        <taxon>Eukaryota</taxon>
        <taxon>Viridiplantae</taxon>
        <taxon>Streptophyta</taxon>
        <taxon>Embryophyta</taxon>
        <taxon>Tracheophyta</taxon>
        <taxon>Spermatophyta</taxon>
        <taxon>Magnoliopsida</taxon>
        <taxon>eudicotyledons</taxon>
        <taxon>Gunneridae</taxon>
        <taxon>Pentapetalae</taxon>
        <taxon>rosids</taxon>
        <taxon>fabids</taxon>
        <taxon>Malpighiales</taxon>
        <taxon>Euphorbiaceae</taxon>
        <taxon>Crotonoideae</taxon>
        <taxon>Manihoteae</taxon>
        <taxon>Manihot</taxon>
    </lineage>
</organism>
<name>A0ACB7ID27_MANES</name>
<dbReference type="EMBL" id="CM004387">
    <property type="protein sequence ID" value="KAG8662105.1"/>
    <property type="molecule type" value="Genomic_DNA"/>
</dbReference>
<evidence type="ECO:0000313" key="2">
    <source>
        <dbReference type="Proteomes" id="UP000091857"/>
    </source>
</evidence>
<sequence>MEHAKAISCPLANHFQFSSKQSPSSDEEREEMDKVPHALAVGSLLYAMVSTRPNIAHVVGVVSQFLSNPGREYWTAMKYILRYFCGTSRLCLYFGSSEPMLFGYTDADMAGDVDSIKFTSGYLLIFAGEAMSWQSRLQKCVALFTTEAKFIATTKICKELLWMKKFLNKLRLQQEKYQLFCYSQSAIHLRKNVSFHLRSKYINVRYHWIRNILETKQLPLEKIHT</sequence>
<accession>A0ACB7ID27</accession>
<proteinExistence type="predicted"/>
<evidence type="ECO:0000313" key="1">
    <source>
        <dbReference type="EMBL" id="KAG8662105.1"/>
    </source>
</evidence>